<evidence type="ECO:0008006" key="4">
    <source>
        <dbReference type="Google" id="ProtNLM"/>
    </source>
</evidence>
<feature type="transmembrane region" description="Helical" evidence="1">
    <location>
        <begin position="20"/>
        <end position="37"/>
    </location>
</feature>
<gene>
    <name evidence="2" type="ORF">AKA01nite_12110</name>
</gene>
<keyword evidence="1" id="KW-1133">Transmembrane helix</keyword>
<dbReference type="EMBL" id="BJUY01000014">
    <property type="protein sequence ID" value="GEK91589.1"/>
    <property type="molecule type" value="Genomic_DNA"/>
</dbReference>
<keyword evidence="1" id="KW-0812">Transmembrane</keyword>
<dbReference type="Proteomes" id="UP000321662">
    <property type="component" value="Unassembled WGS sequence"/>
</dbReference>
<dbReference type="RefSeq" id="WP_146924416.1">
    <property type="nucleotide sequence ID" value="NZ_BJUY01000014.1"/>
</dbReference>
<keyword evidence="3" id="KW-1185">Reference proteome</keyword>
<dbReference type="Pfam" id="PF09911">
    <property type="entry name" value="DUF2140"/>
    <property type="match status" value="1"/>
</dbReference>
<evidence type="ECO:0000256" key="1">
    <source>
        <dbReference type="SAM" id="Phobius"/>
    </source>
</evidence>
<organism evidence="2 3">
    <name type="scientific">Alkalibacterium kapii</name>
    <dbReference type="NCBI Taxonomy" id="426704"/>
    <lineage>
        <taxon>Bacteria</taxon>
        <taxon>Bacillati</taxon>
        <taxon>Bacillota</taxon>
        <taxon>Bacilli</taxon>
        <taxon>Lactobacillales</taxon>
        <taxon>Carnobacteriaceae</taxon>
        <taxon>Alkalibacterium</taxon>
    </lineage>
</organism>
<evidence type="ECO:0000313" key="2">
    <source>
        <dbReference type="EMBL" id="GEK91589.1"/>
    </source>
</evidence>
<dbReference type="AlphaFoldDB" id="A0A511ATR8"/>
<sequence length="211" mass="24411">MTDRRGSRSVKKTSPGWKWAFILLLGINIGIIIWLTVRLDLFTESETIDISETETLVDSNDRIDFDLVTDKSEVSKVTNIFLDKELDDRFSGYTLEIEDLIELKGPLNILGFEVDFGLFMEPLVMDNGNLQLRIQRIQLGSFDLPQDIAMNILDRQLELPEWIRINSEEGYILVAFDQFSLENNVQFEMKKIDLPENDIRINIILPEEAIK</sequence>
<keyword evidence="1" id="KW-0472">Membrane</keyword>
<dbReference type="OrthoDB" id="2241695at2"/>
<comment type="caution">
    <text evidence="2">The sequence shown here is derived from an EMBL/GenBank/DDBJ whole genome shotgun (WGS) entry which is preliminary data.</text>
</comment>
<name>A0A511ATR8_9LACT</name>
<evidence type="ECO:0000313" key="3">
    <source>
        <dbReference type="Proteomes" id="UP000321662"/>
    </source>
</evidence>
<accession>A0A511ATR8</accession>
<dbReference type="InterPro" id="IPR018672">
    <property type="entry name" value="DUF2140"/>
</dbReference>
<proteinExistence type="predicted"/>
<reference evidence="2 3" key="1">
    <citation type="submission" date="2019-07" db="EMBL/GenBank/DDBJ databases">
        <title>Whole genome shotgun sequence of Alkalibacterium kapii NBRC 103247.</title>
        <authorList>
            <person name="Hosoyama A."/>
            <person name="Uohara A."/>
            <person name="Ohji S."/>
            <person name="Ichikawa N."/>
        </authorList>
    </citation>
    <scope>NUCLEOTIDE SEQUENCE [LARGE SCALE GENOMIC DNA]</scope>
    <source>
        <strain evidence="2 3">NBRC 103247</strain>
    </source>
</reference>
<protein>
    <recommendedName>
        <fullName evidence="4">DUF2140 domain-containing protein</fullName>
    </recommendedName>
</protein>